<reference evidence="2 3" key="1">
    <citation type="submission" date="2013-11" db="EMBL/GenBank/DDBJ databases">
        <title>The Genome Sequence of Phytophthora parasitica P1569.</title>
        <authorList>
            <consortium name="The Broad Institute Genomics Platform"/>
            <person name="Russ C."/>
            <person name="Tyler B."/>
            <person name="Panabieres F."/>
            <person name="Shan W."/>
            <person name="Tripathy S."/>
            <person name="Grunwald N."/>
            <person name="Machado M."/>
            <person name="Johnson C.S."/>
            <person name="Arredondo F."/>
            <person name="Hong C."/>
            <person name="Coffey M."/>
            <person name="Young S.K."/>
            <person name="Zeng Q."/>
            <person name="Gargeya S."/>
            <person name="Fitzgerald M."/>
            <person name="Abouelleil A."/>
            <person name="Alvarado L."/>
            <person name="Chapman S.B."/>
            <person name="Gainer-Dewar J."/>
            <person name="Goldberg J."/>
            <person name="Griggs A."/>
            <person name="Gujja S."/>
            <person name="Hansen M."/>
            <person name="Howarth C."/>
            <person name="Imamovic A."/>
            <person name="Ireland A."/>
            <person name="Larimer J."/>
            <person name="McCowan C."/>
            <person name="Murphy C."/>
            <person name="Pearson M."/>
            <person name="Poon T.W."/>
            <person name="Priest M."/>
            <person name="Roberts A."/>
            <person name="Saif S."/>
            <person name="Shea T."/>
            <person name="Sykes S."/>
            <person name="Wortman J."/>
            <person name="Nusbaum C."/>
            <person name="Birren B."/>
        </authorList>
    </citation>
    <scope>NUCLEOTIDE SEQUENCE [LARGE SCALE GENOMIC DNA]</scope>
    <source>
        <strain evidence="2 3">P1569</strain>
    </source>
</reference>
<proteinExistence type="predicted"/>
<evidence type="ECO:0000313" key="2">
    <source>
        <dbReference type="EMBL" id="ETI35410.1"/>
    </source>
</evidence>
<dbReference type="Proteomes" id="UP000018721">
    <property type="component" value="Unassembled WGS sequence"/>
</dbReference>
<protein>
    <submittedName>
        <fullName evidence="2">Uncharacterized protein</fullName>
    </submittedName>
</protein>
<feature type="compositionally biased region" description="Polar residues" evidence="1">
    <location>
        <begin position="15"/>
        <end position="33"/>
    </location>
</feature>
<sequence length="33" mass="3846">MQVVLRMPARRATHQNDQFMRSVKRPNSCTDDG</sequence>
<evidence type="ECO:0000256" key="1">
    <source>
        <dbReference type="SAM" id="MobiDB-lite"/>
    </source>
</evidence>
<feature type="region of interest" description="Disordered" evidence="1">
    <location>
        <begin position="13"/>
        <end position="33"/>
    </location>
</feature>
<gene>
    <name evidence="2" type="ORF">F443_18245</name>
</gene>
<name>V9E8M2_PHYNI</name>
<organism evidence="2 3">
    <name type="scientific">Phytophthora nicotianae P1569</name>
    <dbReference type="NCBI Taxonomy" id="1317065"/>
    <lineage>
        <taxon>Eukaryota</taxon>
        <taxon>Sar</taxon>
        <taxon>Stramenopiles</taxon>
        <taxon>Oomycota</taxon>
        <taxon>Peronosporomycetes</taxon>
        <taxon>Peronosporales</taxon>
        <taxon>Peronosporaceae</taxon>
        <taxon>Phytophthora</taxon>
    </lineage>
</organism>
<keyword evidence="3" id="KW-1185">Reference proteome</keyword>
<dbReference type="HOGENOM" id="CLU_3385870_0_0_1"/>
<accession>V9E8M2</accession>
<comment type="caution">
    <text evidence="2">The sequence shown here is derived from an EMBL/GenBank/DDBJ whole genome shotgun (WGS) entry which is preliminary data.</text>
</comment>
<evidence type="ECO:0000313" key="3">
    <source>
        <dbReference type="Proteomes" id="UP000018721"/>
    </source>
</evidence>
<dbReference type="EMBL" id="ANIZ01003146">
    <property type="protein sequence ID" value="ETI35410.1"/>
    <property type="molecule type" value="Genomic_DNA"/>
</dbReference>
<dbReference type="AlphaFoldDB" id="V9E8M2"/>